<feature type="domain" description="OLD protein-like TOPRIM" evidence="1">
    <location>
        <begin position="30"/>
        <end position="92"/>
    </location>
</feature>
<evidence type="ECO:0000313" key="2">
    <source>
        <dbReference type="EMBL" id="HAT3584462.1"/>
    </source>
</evidence>
<dbReference type="AlphaFoldDB" id="A0A9P3TDH9"/>
<gene>
    <name evidence="2" type="ORF">I8531_004845</name>
</gene>
<reference evidence="2" key="1">
    <citation type="journal article" date="2018" name="Genome Biol.">
        <title>SKESA: strategic k-mer extension for scrupulous assemblies.</title>
        <authorList>
            <person name="Souvorov A."/>
            <person name="Agarwala R."/>
            <person name="Lipman D.J."/>
        </authorList>
    </citation>
    <scope>NUCLEOTIDE SEQUENCE</scope>
    <source>
        <strain evidence="2">CAVp300</strain>
    </source>
</reference>
<sequence length="229" mass="26214">MEDIKYDEMLNELIFQEVMKNEAKKQCIYIFVEGECEELVFQPLLERCGIDFDTMGIVIANYNGVGNLKHAIRLLNQTLSHDRPIIVTYDDDHEGKKINKINTPSITYFKIPFSPVVCYSDGSLGGAFEESFPRDCFLEACFQNNVIATTFLSGRNEFEKSFNTNKPWFSQLAQFISLNGGRPNSINKIKLAENMMFTVSQTPETYKELAKVIIDIRNGNPIKHPEDIF</sequence>
<dbReference type="Proteomes" id="UP000867740">
    <property type="component" value="Unassembled WGS sequence"/>
</dbReference>
<name>A0A9P3TDH9_KLUIN</name>
<dbReference type="EMBL" id="DACSUM010000058">
    <property type="protein sequence ID" value="HAT3584462.1"/>
    <property type="molecule type" value="Genomic_DNA"/>
</dbReference>
<comment type="caution">
    <text evidence="2">The sequence shown here is derived from an EMBL/GenBank/DDBJ whole genome shotgun (WGS) entry which is preliminary data.</text>
</comment>
<evidence type="ECO:0000313" key="3">
    <source>
        <dbReference type="Proteomes" id="UP000867740"/>
    </source>
</evidence>
<dbReference type="Pfam" id="PF20469">
    <property type="entry name" value="OLD-like_TOPRIM"/>
    <property type="match status" value="1"/>
</dbReference>
<accession>A0A9P3TDH9</accession>
<protein>
    <recommendedName>
        <fullName evidence="1">OLD protein-like TOPRIM domain-containing protein</fullName>
    </recommendedName>
</protein>
<evidence type="ECO:0000259" key="1">
    <source>
        <dbReference type="Pfam" id="PF20469"/>
    </source>
</evidence>
<proteinExistence type="predicted"/>
<reference evidence="2" key="2">
    <citation type="submission" date="2020-10" db="EMBL/GenBank/DDBJ databases">
        <authorList>
            <consortium name="NCBI Pathogen Detection Project"/>
        </authorList>
    </citation>
    <scope>NUCLEOTIDE SEQUENCE</scope>
    <source>
        <strain evidence="2">CAVp300</strain>
    </source>
</reference>
<organism evidence="2 3">
    <name type="scientific">Kluyvera intermedia</name>
    <name type="common">Enterobacter intermedius</name>
    <dbReference type="NCBI Taxonomy" id="61648"/>
    <lineage>
        <taxon>Bacteria</taxon>
        <taxon>Pseudomonadati</taxon>
        <taxon>Pseudomonadota</taxon>
        <taxon>Gammaproteobacteria</taxon>
        <taxon>Enterobacterales</taxon>
        <taxon>Enterobacteriaceae</taxon>
        <taxon>Kluyvera</taxon>
    </lineage>
</organism>
<dbReference type="InterPro" id="IPR034139">
    <property type="entry name" value="TOPRIM_OLD"/>
</dbReference>